<evidence type="ECO:0000313" key="2">
    <source>
        <dbReference type="Proteomes" id="UP001497453"/>
    </source>
</evidence>
<dbReference type="Proteomes" id="UP001497453">
    <property type="component" value="Chromosome 11"/>
</dbReference>
<gene>
    <name evidence="1" type="ORF">GFSPODELE1_LOCUS2810</name>
</gene>
<organism evidence="1 2">
    <name type="scientific">Somion occarium</name>
    <dbReference type="NCBI Taxonomy" id="3059160"/>
    <lineage>
        <taxon>Eukaryota</taxon>
        <taxon>Fungi</taxon>
        <taxon>Dikarya</taxon>
        <taxon>Basidiomycota</taxon>
        <taxon>Agaricomycotina</taxon>
        <taxon>Agaricomycetes</taxon>
        <taxon>Polyporales</taxon>
        <taxon>Cerrenaceae</taxon>
        <taxon>Somion</taxon>
    </lineage>
</organism>
<protein>
    <submittedName>
        <fullName evidence="1">Uncharacterized protein</fullName>
    </submittedName>
</protein>
<dbReference type="EMBL" id="OZ037954">
    <property type="protein sequence ID" value="CAL1699719.1"/>
    <property type="molecule type" value="Genomic_DNA"/>
</dbReference>
<keyword evidence="2" id="KW-1185">Reference proteome</keyword>
<proteinExistence type="predicted"/>
<reference evidence="2" key="1">
    <citation type="submission" date="2024-04" db="EMBL/GenBank/DDBJ databases">
        <authorList>
            <person name="Shaw F."/>
            <person name="Minotto A."/>
        </authorList>
    </citation>
    <scope>NUCLEOTIDE SEQUENCE [LARGE SCALE GENOMIC DNA]</scope>
</reference>
<accession>A0ABP1CYI7</accession>
<evidence type="ECO:0000313" key="1">
    <source>
        <dbReference type="EMBL" id="CAL1699719.1"/>
    </source>
</evidence>
<name>A0ABP1CYI7_9APHY</name>
<sequence>MAFDWYRERLAAYANNIPRHSDSSDTVWKHLSYGGLSRAIRDSSSLINPREVKTLTLAVRSDIDNPELRPPLILSFPRNFAEVNSVERIILGHVDLCWHPFPNRTQATLRVLCIQNLVESSSGFSSAIQILDVLGLCPYLEEVILANIGQVPEVQLPVKLNHLQNLRVLSSVSSIRNLLANLEVPRSASVYLKTFLDMDENWVKCLSLPPSHRFLPLLAVTSVVITSGGERGGFIVEGFKSFAPCRINELRAPGTHITIEVGYKDTKDIWLGSLTPTVRVGTNSLTQEAILQFATPRRSEIAAKAIAQVPAVFERSQLHLIEIRCETSNPRITEADWKHLYTSFSSVQQFKISNIADTINDSRTMHWHLWLSVLVPQVMSGELVYPTLRELYLYGIHWDEGPINALYHALKTRAGMHSKVHTLRIDFRNEKGAVPLDYCQKLKWANVVDVFYFHKMQDAYGTELGPGFKDF</sequence>
<dbReference type="SUPFAM" id="SSF52047">
    <property type="entry name" value="RNI-like"/>
    <property type="match status" value="1"/>
</dbReference>